<feature type="transmembrane region" description="Helical" evidence="2">
    <location>
        <begin position="110"/>
        <end position="135"/>
    </location>
</feature>
<proteinExistence type="predicted"/>
<sequence>MAQAPSPPLSFPFSIASSRRERRCPREASTRLPLPSQSTLLKGEVLPTRSSGSAADGQSMPTSDVVLQRSLQLPQGDFLERILSAVTVAVPRRRLVEQVGNRPSFSAVEVLLICLFGMVGLILLTLCITCSGVCAKENRKEQWRTDIKEKTGPTDVPVKKTEGRDSIASKHSRNKESGARELRDLTFDRERFGSGVLMVTDLEEGDYSLPPLREEGSASSGSFTLGPPCGNPAGLQDEPDVVLPGSLASKESTLMEASSGFRSGPRVHWPSENDSEVAEEIRGSKRSPTKDVRAPRSLASSGEAWAARSGEAWATRNSSLRSLQQSEAIESLQDECQDMWSSSSTEMRSFDYVEDWQDEGQGLWAQRSSSTERRRWRESGSGFRTQGADMKGSRRLRSLSPVKDSRHFPATSRDGVKEADFVEGPWVCETISETLSETSTTLV</sequence>
<feature type="region of interest" description="Disordered" evidence="1">
    <location>
        <begin position="207"/>
        <end position="311"/>
    </location>
</feature>
<keyword evidence="2" id="KW-0472">Membrane</keyword>
<feature type="compositionally biased region" description="Pro residues" evidence="1">
    <location>
        <begin position="1"/>
        <end position="10"/>
    </location>
</feature>
<evidence type="ECO:0008006" key="4">
    <source>
        <dbReference type="Google" id="ProtNLM"/>
    </source>
</evidence>
<evidence type="ECO:0000256" key="1">
    <source>
        <dbReference type="SAM" id="MobiDB-lite"/>
    </source>
</evidence>
<protein>
    <recommendedName>
        <fullName evidence="4">Transmembrane protein</fullName>
    </recommendedName>
</protein>
<reference evidence="3" key="1">
    <citation type="submission" date="2021-01" db="EMBL/GenBank/DDBJ databases">
        <authorList>
            <person name="Corre E."/>
            <person name="Pelletier E."/>
            <person name="Niang G."/>
            <person name="Scheremetjew M."/>
            <person name="Finn R."/>
            <person name="Kale V."/>
            <person name="Holt S."/>
            <person name="Cochrane G."/>
            <person name="Meng A."/>
            <person name="Brown T."/>
            <person name="Cohen L."/>
        </authorList>
    </citation>
    <scope>NUCLEOTIDE SEQUENCE</scope>
    <source>
        <strain evidence="3">CCMP3105</strain>
    </source>
</reference>
<keyword evidence="2" id="KW-0812">Transmembrane</keyword>
<dbReference type="AlphaFoldDB" id="A0A7S4RFN7"/>
<gene>
    <name evidence="3" type="ORF">AMON00008_LOCUS34028</name>
</gene>
<feature type="region of interest" description="Disordered" evidence="1">
    <location>
        <begin position="362"/>
        <end position="416"/>
    </location>
</feature>
<accession>A0A7S4RFN7</accession>
<dbReference type="EMBL" id="HBNR01048723">
    <property type="protein sequence ID" value="CAE4611442.1"/>
    <property type="molecule type" value="Transcribed_RNA"/>
</dbReference>
<feature type="region of interest" description="Disordered" evidence="1">
    <location>
        <begin position="145"/>
        <end position="182"/>
    </location>
</feature>
<organism evidence="3">
    <name type="scientific">Alexandrium monilatum</name>
    <dbReference type="NCBI Taxonomy" id="311494"/>
    <lineage>
        <taxon>Eukaryota</taxon>
        <taxon>Sar</taxon>
        <taxon>Alveolata</taxon>
        <taxon>Dinophyceae</taxon>
        <taxon>Gonyaulacales</taxon>
        <taxon>Pyrocystaceae</taxon>
        <taxon>Alexandrium</taxon>
    </lineage>
</organism>
<feature type="compositionally biased region" description="Basic and acidic residues" evidence="1">
    <location>
        <begin position="279"/>
        <end position="294"/>
    </location>
</feature>
<name>A0A7S4RFN7_9DINO</name>
<feature type="region of interest" description="Disordered" evidence="1">
    <location>
        <begin position="1"/>
        <end position="33"/>
    </location>
</feature>
<keyword evidence="2" id="KW-1133">Transmembrane helix</keyword>
<evidence type="ECO:0000313" key="3">
    <source>
        <dbReference type="EMBL" id="CAE4611442.1"/>
    </source>
</evidence>
<evidence type="ECO:0000256" key="2">
    <source>
        <dbReference type="SAM" id="Phobius"/>
    </source>
</evidence>